<reference evidence="4 5" key="1">
    <citation type="submission" date="2024-01" db="EMBL/GenBank/DDBJ databases">
        <authorList>
            <person name="Botero Cardona J."/>
        </authorList>
    </citation>
    <scope>NUCLEOTIDE SEQUENCE [LARGE SCALE GENOMIC DNA]</scope>
    <source>
        <strain evidence="4 5">LMG 33000</strain>
    </source>
</reference>
<dbReference type="InterPro" id="IPR051201">
    <property type="entry name" value="Chloro_Bact_Ser_Proteases"/>
</dbReference>
<accession>A0ABP0ETL0</accession>
<evidence type="ECO:0000256" key="3">
    <source>
        <dbReference type="ARBA" id="ARBA00022825"/>
    </source>
</evidence>
<keyword evidence="1" id="KW-0645">Protease</keyword>
<protein>
    <submittedName>
        <fullName evidence="4">S1-C subfamily</fullName>
        <ecNumber evidence="4">3.4.21.107</ecNumber>
    </submittedName>
</protein>
<evidence type="ECO:0000256" key="1">
    <source>
        <dbReference type="ARBA" id="ARBA00022670"/>
    </source>
</evidence>
<dbReference type="Gene3D" id="2.40.10.120">
    <property type="match status" value="1"/>
</dbReference>
<keyword evidence="3" id="KW-0720">Serine protease</keyword>
<evidence type="ECO:0000313" key="4">
    <source>
        <dbReference type="EMBL" id="CAK8054554.1"/>
    </source>
</evidence>
<keyword evidence="2 4" id="KW-0378">Hydrolase</keyword>
<dbReference type="SUPFAM" id="SSF50494">
    <property type="entry name" value="Trypsin-like serine proteases"/>
    <property type="match status" value="1"/>
</dbReference>
<dbReference type="PANTHER" id="PTHR43343:SF3">
    <property type="entry name" value="PROTEASE DO-LIKE 8, CHLOROPLASTIC"/>
    <property type="match status" value="1"/>
</dbReference>
<dbReference type="RefSeq" id="WP_349642101.1">
    <property type="nucleotide sequence ID" value="NZ_CAWVOH010000002.1"/>
</dbReference>
<keyword evidence="5" id="KW-1185">Reference proteome</keyword>
<dbReference type="PRINTS" id="PR00834">
    <property type="entry name" value="PROTEASES2C"/>
</dbReference>
<dbReference type="Proteomes" id="UP001314241">
    <property type="component" value="Unassembled WGS sequence"/>
</dbReference>
<dbReference type="Pfam" id="PF13365">
    <property type="entry name" value="Trypsin_2"/>
    <property type="match status" value="1"/>
</dbReference>
<dbReference type="InterPro" id="IPR001940">
    <property type="entry name" value="Peptidase_S1C"/>
</dbReference>
<organism evidence="4 5">
    <name type="scientific">Eupransor demetentiae</name>
    <dbReference type="NCBI Taxonomy" id="3109584"/>
    <lineage>
        <taxon>Bacteria</taxon>
        <taxon>Bacillati</taxon>
        <taxon>Bacillota</taxon>
        <taxon>Bacilli</taxon>
        <taxon>Lactobacillales</taxon>
        <taxon>Lactobacillaceae</taxon>
        <taxon>Eupransor</taxon>
    </lineage>
</organism>
<dbReference type="GO" id="GO:0016787">
    <property type="term" value="F:hydrolase activity"/>
    <property type="evidence" value="ECO:0007669"/>
    <property type="project" value="UniProtKB-KW"/>
</dbReference>
<dbReference type="PANTHER" id="PTHR43343">
    <property type="entry name" value="PEPTIDASE S12"/>
    <property type="match status" value="1"/>
</dbReference>
<sequence>MKAKMLTWIKSNKWLVMGLVAALMGAFIVFTGIQPNSWYQQRLSRSSRTNAAGTTTIAKTAYTSNEKGVQAYKKVLPSVVTVQNLQKTASLSQGADAVLNQNKQNQNGDSLQTAAEGSGVVYKVQNGYAYIVTNNHVVEGSAAIQLVTYQGKKIQAEVTATDAIHDLAIVKAKTNELKSVASFGSVKNIKSGQKVWALGSPLGSEYASSMSSGIISAPRRELSAEDTGSSALTAIQTDAAINPGNSGGALINSSGDVIGINSSKISAASNGTNIEGIGFAIPIDIVQDFISQNNQ</sequence>
<dbReference type="EC" id="3.4.21.107" evidence="4"/>
<dbReference type="EMBL" id="CAWVOH010000002">
    <property type="protein sequence ID" value="CAK8054554.1"/>
    <property type="molecule type" value="Genomic_DNA"/>
</dbReference>
<evidence type="ECO:0000313" key="5">
    <source>
        <dbReference type="Proteomes" id="UP001314241"/>
    </source>
</evidence>
<gene>
    <name evidence="4" type="ORF">R54876_GBNLAHCA_01124</name>
</gene>
<comment type="caution">
    <text evidence="4">The sequence shown here is derived from an EMBL/GenBank/DDBJ whole genome shotgun (WGS) entry which is preliminary data.</text>
</comment>
<name>A0ABP0ETL0_9LACO</name>
<evidence type="ECO:0000256" key="2">
    <source>
        <dbReference type="ARBA" id="ARBA00022801"/>
    </source>
</evidence>
<dbReference type="InterPro" id="IPR009003">
    <property type="entry name" value="Peptidase_S1_PA"/>
</dbReference>
<proteinExistence type="predicted"/>